<dbReference type="AlphaFoldDB" id="A0A6I2QZY2"/>
<sequence length="229" mass="26419">MARPENRDYTRDSCIRWSPERGLLIVEEKKEDGVISCQQIDPFDLYCALNEGYNNKDFLSSGFLPEHCLSVAMNGSERYFVLWNPELRADLTYLNTEYPDFPLPRLVFGIRMLNTGRIAECSIGVAADESPRPETAMYEYPFSNVHPDRKLCAGNNVLPRYKNILSMKHFPRYVLGLPDNDDLYDREHNRLGLGHAELMEHLKDKDPAYYYTDVLVPRGDTLGDFIIGR</sequence>
<gene>
    <name evidence="1" type="ORF">GKE97_01660</name>
</gene>
<reference evidence="1 2" key="1">
    <citation type="journal article" date="2019" name="Nat. Med.">
        <title>A library of human gut bacterial isolates paired with longitudinal multiomics data enables mechanistic microbiome research.</title>
        <authorList>
            <person name="Poyet M."/>
            <person name="Groussin M."/>
            <person name="Gibbons S.M."/>
            <person name="Avila-Pacheco J."/>
            <person name="Jiang X."/>
            <person name="Kearney S.M."/>
            <person name="Perrotta A.R."/>
            <person name="Berdy B."/>
            <person name="Zhao S."/>
            <person name="Lieberman T.D."/>
            <person name="Swanson P.K."/>
            <person name="Smith M."/>
            <person name="Roesemann S."/>
            <person name="Alexander J.E."/>
            <person name="Rich S.A."/>
            <person name="Livny J."/>
            <person name="Vlamakis H."/>
            <person name="Clish C."/>
            <person name="Bullock K."/>
            <person name="Deik A."/>
            <person name="Scott J."/>
            <person name="Pierce K.A."/>
            <person name="Xavier R.J."/>
            <person name="Alm E.J."/>
        </authorList>
    </citation>
    <scope>NUCLEOTIDE SEQUENCE [LARGE SCALE GENOMIC DNA]</scope>
    <source>
        <strain evidence="1 2">BIOML-A2</strain>
    </source>
</reference>
<evidence type="ECO:0000313" key="2">
    <source>
        <dbReference type="Proteomes" id="UP000434475"/>
    </source>
</evidence>
<dbReference type="Pfam" id="PF14460">
    <property type="entry name" value="Prok-E2_D"/>
    <property type="match status" value="1"/>
</dbReference>
<dbReference type="RefSeq" id="WP_009258592.1">
    <property type="nucleotide sequence ID" value="NZ_CAXUMB010000008.1"/>
</dbReference>
<dbReference type="EMBL" id="WKPR01000002">
    <property type="protein sequence ID" value="MSB18220.1"/>
    <property type="molecule type" value="Genomic_DNA"/>
</dbReference>
<dbReference type="Proteomes" id="UP000434475">
    <property type="component" value="Unassembled WGS sequence"/>
</dbReference>
<accession>A0A6I2QZY2</accession>
<dbReference type="InterPro" id="IPR032787">
    <property type="entry name" value="Prok-E2_D"/>
</dbReference>
<comment type="caution">
    <text evidence="1">The sequence shown here is derived from an EMBL/GenBank/DDBJ whole genome shotgun (WGS) entry which is preliminary data.</text>
</comment>
<organism evidence="1 2">
    <name type="scientific">Flavonifractor plautii</name>
    <name type="common">Fusobacterium plautii</name>
    <dbReference type="NCBI Taxonomy" id="292800"/>
    <lineage>
        <taxon>Bacteria</taxon>
        <taxon>Bacillati</taxon>
        <taxon>Bacillota</taxon>
        <taxon>Clostridia</taxon>
        <taxon>Eubacteriales</taxon>
        <taxon>Oscillospiraceae</taxon>
        <taxon>Flavonifractor</taxon>
    </lineage>
</organism>
<evidence type="ECO:0000313" key="1">
    <source>
        <dbReference type="EMBL" id="MSB18220.1"/>
    </source>
</evidence>
<proteinExistence type="predicted"/>
<name>A0A6I2QZY2_FLAPL</name>
<protein>
    <submittedName>
        <fullName evidence="1">Uncharacterized protein</fullName>
    </submittedName>
</protein>